<sequence length="681" mass="75664">MSCQQHQSLTDYLNICQQSHTRAALVLQGDIQWQSEIIQFAMQRFELKQAAQIGGARVDHCGISHLSAKQGKQLLGQESELLVISIDSDFDANSFNAAMGTLVGGGIAIFLCPNFDTLLPWLQQRLKQLPILKQQQNDIEMNHSIWNGSLPSDNSNWSQRFQQQTQAIALVEKVLFGHRKRPLVITADRGRGKSSALGLAVSAISQQRPCNVLITAPSRAAVAPVFEHYNARDGEASLDFIAPDDLLTTQPDCDLLLIDEAAAIPVAMLMAMVEKYNRVVITTTIHGYEGCGRGFSLKFIPWLRSVRPGMNHYSMQQPIRWADGDPLESWCVETFLLNSELVDIVPEQTSRYLRQDTWQFSRYQHSTEVIPNGRLNQAFALLVNAHYQTSPNDLMLLLANQSMQLYTLESNGTVIGSVLLNIEGELSSIQVGNILIGQSRPQGHLIPVDLSNHLGLEAPAVQRCGRIMRIAVHPAIQGCGVGSEMLSRLKLKLGSHVDYLGTSFGTTSSLVDFWLRNDFVAARLGSSRDKSSGTYSLSMVLPISNKAEPWVLQARTLFAARLNYQLRLACQSMDIATAWTLFKHTSDNEQAIDHLGVQLLSNYSRGGNSLDTCRPYLILLLRSVLKSGLDVNSELVKTVALQELDWGQVCQRFSFIGRKQAELRLREDIAILISSLQCKLP</sequence>
<dbReference type="InterPro" id="IPR013562">
    <property type="entry name" value="TmcA/NAT10_N"/>
</dbReference>
<comment type="similarity">
    <text evidence="9">Belongs to the TmcA family.</text>
</comment>
<dbReference type="SUPFAM" id="SSF55729">
    <property type="entry name" value="Acyl-CoA N-acyltransferases (Nat)"/>
    <property type="match status" value="1"/>
</dbReference>
<keyword evidence="4 9" id="KW-0819">tRNA processing</keyword>
<keyword evidence="7 9" id="KW-0694">RNA-binding</keyword>
<organism evidence="11 12">
    <name type="scientific">Vibrio hippocampi</name>
    <dbReference type="NCBI Taxonomy" id="654686"/>
    <lineage>
        <taxon>Bacteria</taxon>
        <taxon>Pseudomonadati</taxon>
        <taxon>Pseudomonadota</taxon>
        <taxon>Gammaproteobacteria</taxon>
        <taxon>Vibrionales</taxon>
        <taxon>Vibrionaceae</taxon>
        <taxon>Vibrio</taxon>
    </lineage>
</organism>
<comment type="subcellular location">
    <subcellularLocation>
        <location evidence="9">Cytoplasm</location>
    </subcellularLocation>
</comment>
<comment type="caution">
    <text evidence="11">The sequence shown here is derived from an EMBL/GenBank/DDBJ whole genome shotgun (WGS) entry which is preliminary data.</text>
</comment>
<comment type="catalytic activity">
    <reaction evidence="9">
        <text>cytidine(34) in elongator tRNA(Met) + acetyl-CoA + ATP + H2O = N(4)-acetylcytidine(34) in elongator tRNA(Met) + ADP + phosphate + CoA + H(+)</text>
        <dbReference type="Rhea" id="RHEA:43788"/>
        <dbReference type="Rhea" id="RHEA-COMP:10693"/>
        <dbReference type="Rhea" id="RHEA-COMP:10694"/>
        <dbReference type="ChEBI" id="CHEBI:15377"/>
        <dbReference type="ChEBI" id="CHEBI:15378"/>
        <dbReference type="ChEBI" id="CHEBI:30616"/>
        <dbReference type="ChEBI" id="CHEBI:43474"/>
        <dbReference type="ChEBI" id="CHEBI:57287"/>
        <dbReference type="ChEBI" id="CHEBI:57288"/>
        <dbReference type="ChEBI" id="CHEBI:74900"/>
        <dbReference type="ChEBI" id="CHEBI:82748"/>
        <dbReference type="ChEBI" id="CHEBI:456216"/>
        <dbReference type="EC" id="2.3.1.193"/>
    </reaction>
</comment>
<proteinExistence type="inferred from homology"/>
<evidence type="ECO:0000256" key="7">
    <source>
        <dbReference type="ARBA" id="ARBA00022884"/>
    </source>
</evidence>
<dbReference type="InterPro" id="IPR016181">
    <property type="entry name" value="Acyl_CoA_acyltransferase"/>
</dbReference>
<dbReference type="CDD" id="cd04301">
    <property type="entry name" value="NAT_SF"/>
    <property type="match status" value="1"/>
</dbReference>
<dbReference type="Pfam" id="PF13718">
    <property type="entry name" value="GNAT_acetyltr_2"/>
    <property type="match status" value="1"/>
</dbReference>
<keyword evidence="2 9" id="KW-0820">tRNA-binding</keyword>
<dbReference type="Proteomes" id="UP000838160">
    <property type="component" value="Unassembled WGS sequence"/>
</dbReference>
<feature type="binding site" evidence="9">
    <location>
        <position position="164"/>
    </location>
    <ligand>
        <name>ATP</name>
        <dbReference type="ChEBI" id="CHEBI:30616"/>
    </ligand>
</feature>
<dbReference type="PANTHER" id="PTHR10925:SF5">
    <property type="entry name" value="RNA CYTIDINE ACETYLTRANSFERASE"/>
    <property type="match status" value="1"/>
</dbReference>
<feature type="binding site" evidence="9">
    <location>
        <position position="320"/>
    </location>
    <ligand>
        <name>ATP</name>
        <dbReference type="ChEBI" id="CHEBI:30616"/>
    </ligand>
</feature>
<dbReference type="Pfam" id="PF05127">
    <property type="entry name" value="NAT10_TcmA_helicase"/>
    <property type="match status" value="1"/>
</dbReference>
<evidence type="ECO:0000256" key="8">
    <source>
        <dbReference type="ARBA" id="ARBA00023315"/>
    </source>
</evidence>
<keyword evidence="8 9" id="KW-0012">Acyltransferase</keyword>
<evidence type="ECO:0000256" key="4">
    <source>
        <dbReference type="ARBA" id="ARBA00022694"/>
    </source>
</evidence>
<dbReference type="HAMAP" id="MF_01886">
    <property type="entry name" value="tRNA_acetyltr_TmcA"/>
    <property type="match status" value="1"/>
</dbReference>
<dbReference type="EMBL" id="CAKLCM010000003">
    <property type="protein sequence ID" value="CAH0528675.1"/>
    <property type="molecule type" value="Genomic_DNA"/>
</dbReference>
<dbReference type="InterPro" id="IPR038321">
    <property type="entry name" value="TmcA_C_sf"/>
</dbReference>
<gene>
    <name evidence="9 11" type="primary">tmcA</name>
    <name evidence="11" type="ORF">VHP8226_02700</name>
</gene>
<protein>
    <recommendedName>
        <fullName evidence="9">tRNA(Met) cytidine acetyltransferase TmcA</fullName>
        <ecNumber evidence="9">2.3.1.193</ecNumber>
    </recommendedName>
</protein>
<keyword evidence="6 9" id="KW-0067">ATP-binding</keyword>
<evidence type="ECO:0000313" key="12">
    <source>
        <dbReference type="Proteomes" id="UP000838160"/>
    </source>
</evidence>
<feature type="binding site" evidence="9">
    <location>
        <begin position="470"/>
        <end position="472"/>
    </location>
    <ligand>
        <name>acetyl-CoA</name>
        <dbReference type="ChEBI" id="CHEBI:57288"/>
    </ligand>
</feature>
<dbReference type="PANTHER" id="PTHR10925">
    <property type="entry name" value="N-ACETYLTRANSFERASE 10"/>
    <property type="match status" value="1"/>
</dbReference>
<dbReference type="PROSITE" id="PS51186">
    <property type="entry name" value="GNAT"/>
    <property type="match status" value="1"/>
</dbReference>
<evidence type="ECO:0000256" key="2">
    <source>
        <dbReference type="ARBA" id="ARBA00022555"/>
    </source>
</evidence>
<evidence type="ECO:0000256" key="6">
    <source>
        <dbReference type="ARBA" id="ARBA00022840"/>
    </source>
</evidence>
<evidence type="ECO:0000259" key="10">
    <source>
        <dbReference type="PROSITE" id="PS51186"/>
    </source>
</evidence>
<dbReference type="EC" id="2.3.1.193" evidence="9"/>
<dbReference type="Gene3D" id="3.40.50.300">
    <property type="entry name" value="P-loop containing nucleotide triphosphate hydrolases"/>
    <property type="match status" value="1"/>
</dbReference>
<dbReference type="SUPFAM" id="SSF52540">
    <property type="entry name" value="P-loop containing nucleoside triphosphate hydrolases"/>
    <property type="match status" value="1"/>
</dbReference>
<dbReference type="Gene3D" id="1.20.120.890">
    <property type="entry name" value="tRNA(Met) cytidine acetyltransferase, tail domain"/>
    <property type="match status" value="1"/>
</dbReference>
<evidence type="ECO:0000256" key="3">
    <source>
        <dbReference type="ARBA" id="ARBA00022679"/>
    </source>
</evidence>
<keyword evidence="1 9" id="KW-0963">Cytoplasm</keyword>
<dbReference type="Pfam" id="PF08351">
    <property type="entry name" value="TmcA_N"/>
    <property type="match status" value="1"/>
</dbReference>
<dbReference type="InterPro" id="IPR007807">
    <property type="entry name" value="TcmA/NAT10_helicase"/>
</dbReference>
<evidence type="ECO:0000256" key="5">
    <source>
        <dbReference type="ARBA" id="ARBA00022741"/>
    </source>
</evidence>
<keyword evidence="3 9" id="KW-0808">Transferase</keyword>
<dbReference type="InterPro" id="IPR024914">
    <property type="entry name" value="tRNA_acetyltr_TmcA"/>
</dbReference>
<name>A0ABN8DKS4_9VIBR</name>
<keyword evidence="12" id="KW-1185">Reference proteome</keyword>
<accession>A0ABN8DKS4</accession>
<comment type="function">
    <text evidence="9">Catalyzes the formation of N(4)-acetylcytidine (ac(4)C) at the wobble position of tRNA(Met), by using acetyl-CoA as an acetyl donor and ATP (or GTP).</text>
</comment>
<feature type="binding site" evidence="9">
    <location>
        <position position="516"/>
    </location>
    <ligand>
        <name>acetyl-CoA</name>
        <dbReference type="ChEBI" id="CHEBI:57288"/>
    </ligand>
</feature>
<feature type="domain" description="N-acetyltransferase" evidence="10">
    <location>
        <begin position="361"/>
        <end position="544"/>
    </location>
</feature>
<keyword evidence="5 9" id="KW-0547">Nucleotide-binding</keyword>
<evidence type="ECO:0000256" key="9">
    <source>
        <dbReference type="HAMAP-Rule" id="MF_01886"/>
    </source>
</evidence>
<dbReference type="InterPro" id="IPR000182">
    <property type="entry name" value="GNAT_dom"/>
</dbReference>
<dbReference type="GO" id="GO:0016746">
    <property type="term" value="F:acyltransferase activity"/>
    <property type="evidence" value="ECO:0007669"/>
    <property type="project" value="UniProtKB-KW"/>
</dbReference>
<evidence type="ECO:0000256" key="1">
    <source>
        <dbReference type="ARBA" id="ARBA00022490"/>
    </source>
</evidence>
<dbReference type="RefSeq" id="WP_237485585.1">
    <property type="nucleotide sequence ID" value="NZ_CAKLCM010000003.1"/>
</dbReference>
<evidence type="ECO:0000313" key="11">
    <source>
        <dbReference type="EMBL" id="CAH0528675.1"/>
    </source>
</evidence>
<dbReference type="InterPro" id="IPR027417">
    <property type="entry name" value="P-loop_NTPase"/>
</dbReference>
<dbReference type="InterPro" id="IPR032672">
    <property type="entry name" value="TmcA/NAT10/Kre33"/>
</dbReference>
<reference evidence="11" key="1">
    <citation type="submission" date="2021-12" db="EMBL/GenBank/DDBJ databases">
        <authorList>
            <person name="Rodrigo-Torres L."/>
            <person name="Arahal R. D."/>
            <person name="Lucena T."/>
        </authorList>
    </citation>
    <scope>NUCLEOTIDE SEQUENCE</scope>
    <source>
        <strain evidence="11">CECT 8226</strain>
    </source>
</reference>
<comment type="caution">
    <text evidence="9">Lacks conserved residue(s) required for the propagation of feature annotation.</text>
</comment>
<dbReference type="Gene3D" id="3.40.630.30">
    <property type="match status" value="1"/>
</dbReference>